<sequence length="248" mass="25599">MSFYFVGTLVAVGLAFWLKVGFSGLWFGLLSAQAACAVSVLHVVLVRTDWEGEALRAKKLTGSGLKMISNNGSRRENVENGEERKGPPSQACPQGSHLLFRHASRAPASFLGVPLGLRPPSQACLSGSGLLLRRAPGTPASFSGVPPGLRPPSQACPQDPRLLLRRAPRAPASFSGMPLGPQPPSQACPQGSSLLLRRAPGILASSGAPLGPQPPSKACPQGSGLLLRRAPGTAASFSSVPPGLPPPS</sequence>
<reference evidence="1 2" key="1">
    <citation type="journal article" date="2021" name="Hortic Res">
        <title>High-quality reference genome and annotation aids understanding of berry development for evergreen blueberry (Vaccinium darrowii).</title>
        <authorList>
            <person name="Yu J."/>
            <person name="Hulse-Kemp A.M."/>
            <person name="Babiker E."/>
            <person name="Staton M."/>
        </authorList>
    </citation>
    <scope>NUCLEOTIDE SEQUENCE [LARGE SCALE GENOMIC DNA]</scope>
    <source>
        <strain evidence="2">cv. NJ 8807/NJ 8810</strain>
        <tissue evidence="1">Young leaf</tissue>
    </source>
</reference>
<keyword evidence="2" id="KW-1185">Reference proteome</keyword>
<comment type="caution">
    <text evidence="1">The sequence shown here is derived from an EMBL/GenBank/DDBJ whole genome shotgun (WGS) entry which is preliminary data.</text>
</comment>
<name>A0ACB7Z3T1_9ERIC</name>
<gene>
    <name evidence="1" type="ORF">Vadar_008124</name>
</gene>
<evidence type="ECO:0000313" key="2">
    <source>
        <dbReference type="Proteomes" id="UP000828048"/>
    </source>
</evidence>
<organism evidence="1 2">
    <name type="scientific">Vaccinium darrowii</name>
    <dbReference type="NCBI Taxonomy" id="229202"/>
    <lineage>
        <taxon>Eukaryota</taxon>
        <taxon>Viridiplantae</taxon>
        <taxon>Streptophyta</taxon>
        <taxon>Embryophyta</taxon>
        <taxon>Tracheophyta</taxon>
        <taxon>Spermatophyta</taxon>
        <taxon>Magnoliopsida</taxon>
        <taxon>eudicotyledons</taxon>
        <taxon>Gunneridae</taxon>
        <taxon>Pentapetalae</taxon>
        <taxon>asterids</taxon>
        <taxon>Ericales</taxon>
        <taxon>Ericaceae</taxon>
        <taxon>Vaccinioideae</taxon>
        <taxon>Vaccinieae</taxon>
        <taxon>Vaccinium</taxon>
    </lineage>
</organism>
<evidence type="ECO:0000313" key="1">
    <source>
        <dbReference type="EMBL" id="KAH7860012.1"/>
    </source>
</evidence>
<accession>A0ACB7Z3T1</accession>
<protein>
    <submittedName>
        <fullName evidence="1">Uncharacterized protein</fullName>
    </submittedName>
</protein>
<dbReference type="Proteomes" id="UP000828048">
    <property type="component" value="Chromosome 4"/>
</dbReference>
<dbReference type="EMBL" id="CM037154">
    <property type="protein sequence ID" value="KAH7860012.1"/>
    <property type="molecule type" value="Genomic_DNA"/>
</dbReference>
<proteinExistence type="predicted"/>